<dbReference type="CDD" id="cd09727">
    <property type="entry name" value="Cas6_I-E"/>
    <property type="match status" value="1"/>
</dbReference>
<evidence type="ECO:0000313" key="1">
    <source>
        <dbReference type="EMBL" id="MFB9768754.1"/>
    </source>
</evidence>
<reference evidence="1 2" key="1">
    <citation type="submission" date="2024-09" db="EMBL/GenBank/DDBJ databases">
        <authorList>
            <person name="Sun Q."/>
            <person name="Mori K."/>
        </authorList>
    </citation>
    <scope>NUCLEOTIDE SEQUENCE [LARGE SCALE GENOMIC DNA]</scope>
    <source>
        <strain evidence="1 2">TBRC 4576</strain>
    </source>
</reference>
<comment type="caution">
    <text evidence="1">The sequence shown here is derived from an EMBL/GenBank/DDBJ whole genome shotgun (WGS) entry which is preliminary data.</text>
</comment>
<gene>
    <name evidence="1" type="primary">cas6e</name>
    <name evidence="1" type="ORF">ACFFLI_02555</name>
</gene>
<dbReference type="RefSeq" id="WP_137642264.1">
    <property type="nucleotide sequence ID" value="NZ_BJEA01000007.1"/>
</dbReference>
<protein>
    <submittedName>
        <fullName evidence="1">Type I-E CRISPR-associated protein Cas6/Cse3/CasE</fullName>
    </submittedName>
</protein>
<dbReference type="NCBIfam" id="TIGR01907">
    <property type="entry name" value="casE_Cse3"/>
    <property type="match status" value="1"/>
</dbReference>
<dbReference type="InterPro" id="IPR010179">
    <property type="entry name" value="CRISPR-assoc_prot_Cse3"/>
</dbReference>
<accession>A0ABV5WRG9</accession>
<dbReference type="SMART" id="SM01101">
    <property type="entry name" value="CRISPR_assoc"/>
    <property type="match status" value="1"/>
</dbReference>
<dbReference type="Gene3D" id="3.30.70.1210">
    <property type="entry name" value="Crispr-associated protein, domain 2"/>
    <property type="match status" value="1"/>
</dbReference>
<keyword evidence="2" id="KW-1185">Reference proteome</keyword>
<name>A0ABV5WRG9_9LACO</name>
<organism evidence="1 2">
    <name type="scientific">Lactiplantibacillus modestisalitolerans</name>
    <dbReference type="NCBI Taxonomy" id="1457219"/>
    <lineage>
        <taxon>Bacteria</taxon>
        <taxon>Bacillati</taxon>
        <taxon>Bacillota</taxon>
        <taxon>Bacilli</taxon>
        <taxon>Lactobacillales</taxon>
        <taxon>Lactobacillaceae</taxon>
        <taxon>Lactiplantibacillus</taxon>
    </lineage>
</organism>
<sequence>MYLSRVEVDTQNRHKTQTLTHLGAYHNWVEQSFPKEVATGERQRHLWRIDQLGAKRYLLVLSPEKPDLKALETYGVPGTAATKSYDEFIDQLQQGQILRFRLTANPTHTIYDHPDQRQGRIVPHITVAQQSKWLVDRAERAGFELLEQPASVFEKNELRKAFSVIEREWPILRKKKSRALRLSRVTFEGQLRITDLDVFKTILTNGIGREKAYGMGLMTVLPEN</sequence>
<evidence type="ECO:0000313" key="2">
    <source>
        <dbReference type="Proteomes" id="UP001589691"/>
    </source>
</evidence>
<dbReference type="SUPFAM" id="SSF117987">
    <property type="entry name" value="CRISPR-associated protein"/>
    <property type="match status" value="2"/>
</dbReference>
<proteinExistence type="predicted"/>
<dbReference type="Pfam" id="PF08798">
    <property type="entry name" value="CRISPR_assoc"/>
    <property type="match status" value="1"/>
</dbReference>
<dbReference type="Proteomes" id="UP001589691">
    <property type="component" value="Unassembled WGS sequence"/>
</dbReference>
<dbReference type="Gene3D" id="3.30.70.1200">
    <property type="entry name" value="Crispr-associated protein, domain 1"/>
    <property type="match status" value="1"/>
</dbReference>
<dbReference type="EMBL" id="JBHLZY010000005">
    <property type="protein sequence ID" value="MFB9768754.1"/>
    <property type="molecule type" value="Genomic_DNA"/>
</dbReference>